<evidence type="ECO:0000256" key="5">
    <source>
        <dbReference type="ARBA" id="ARBA00023319"/>
    </source>
</evidence>
<keyword evidence="2" id="KW-0391">Immunity</keyword>
<dbReference type="InterPro" id="IPR007110">
    <property type="entry name" value="Ig-like_dom"/>
</dbReference>
<keyword evidence="1 8" id="KW-0732">Signal</keyword>
<dbReference type="Proteomes" id="UP001066276">
    <property type="component" value="Chromosome 7"/>
</dbReference>
<dbReference type="InterPro" id="IPR036179">
    <property type="entry name" value="Ig-like_dom_sf"/>
</dbReference>
<evidence type="ECO:0000313" key="11">
    <source>
        <dbReference type="Proteomes" id="UP001066276"/>
    </source>
</evidence>
<accession>A0AAV7P0R1</accession>
<dbReference type="AlphaFoldDB" id="A0AAV7P0R1"/>
<keyword evidence="4" id="KW-0675">Receptor</keyword>
<keyword evidence="6" id="KW-1279">T cell receptor</keyword>
<feature type="signal peptide" evidence="8">
    <location>
        <begin position="1"/>
        <end position="20"/>
    </location>
</feature>
<sequence length="200" mass="21269">MAALLVLLVLLCTLLPPLSGASSLYVDQQPFLVGAAGVKTTLGCQLKDSSKPQMYWYRKTPEKAMEALFSAYTAGDALNFTAEPMTAERTGDTFEVQFQRLQVSDSAVYYCACSIAHADFVETAPRCDISVCGAASTHGRISRGGEGHFMSLAGLQQALDVLVPAGRRARDGSALLLLHHRGPPELHGQAPDSAEGGLTL</sequence>
<name>A0AAV7P0R1_PLEWA</name>
<gene>
    <name evidence="10" type="ORF">NDU88_000392</name>
</gene>
<keyword evidence="5" id="KW-0393">Immunoglobulin domain</keyword>
<keyword evidence="11" id="KW-1185">Reference proteome</keyword>
<feature type="region of interest" description="Disordered" evidence="7">
    <location>
        <begin position="181"/>
        <end position="200"/>
    </location>
</feature>
<evidence type="ECO:0000256" key="7">
    <source>
        <dbReference type="SAM" id="MobiDB-lite"/>
    </source>
</evidence>
<comment type="caution">
    <text evidence="10">The sequence shown here is derived from an EMBL/GenBank/DDBJ whole genome shotgun (WGS) entry which is preliminary data.</text>
</comment>
<keyword evidence="3" id="KW-1064">Adaptive immunity</keyword>
<dbReference type="InterPro" id="IPR013106">
    <property type="entry name" value="Ig_V-set"/>
</dbReference>
<dbReference type="SUPFAM" id="SSF48726">
    <property type="entry name" value="Immunoglobulin"/>
    <property type="match status" value="1"/>
</dbReference>
<dbReference type="InterPro" id="IPR013783">
    <property type="entry name" value="Ig-like_fold"/>
</dbReference>
<proteinExistence type="predicted"/>
<dbReference type="InterPro" id="IPR051006">
    <property type="entry name" value="TCR_variable_domain"/>
</dbReference>
<evidence type="ECO:0000256" key="3">
    <source>
        <dbReference type="ARBA" id="ARBA00023130"/>
    </source>
</evidence>
<evidence type="ECO:0000256" key="6">
    <source>
        <dbReference type="ARBA" id="ARBA00043266"/>
    </source>
</evidence>
<evidence type="ECO:0000256" key="4">
    <source>
        <dbReference type="ARBA" id="ARBA00023170"/>
    </source>
</evidence>
<feature type="chain" id="PRO_5043361510" description="Ig-like domain-containing protein" evidence="8">
    <location>
        <begin position="21"/>
        <end position="200"/>
    </location>
</feature>
<protein>
    <recommendedName>
        <fullName evidence="9">Ig-like domain-containing protein</fullName>
    </recommendedName>
</protein>
<evidence type="ECO:0000256" key="1">
    <source>
        <dbReference type="ARBA" id="ARBA00022729"/>
    </source>
</evidence>
<evidence type="ECO:0000256" key="2">
    <source>
        <dbReference type="ARBA" id="ARBA00022859"/>
    </source>
</evidence>
<dbReference type="GO" id="GO:0002250">
    <property type="term" value="P:adaptive immune response"/>
    <property type="evidence" value="ECO:0007669"/>
    <property type="project" value="UniProtKB-KW"/>
</dbReference>
<evidence type="ECO:0000313" key="10">
    <source>
        <dbReference type="EMBL" id="KAJ1121883.1"/>
    </source>
</evidence>
<reference evidence="10" key="1">
    <citation type="journal article" date="2022" name="bioRxiv">
        <title>Sequencing and chromosome-scale assembly of the giantPleurodeles waltlgenome.</title>
        <authorList>
            <person name="Brown T."/>
            <person name="Elewa A."/>
            <person name="Iarovenko S."/>
            <person name="Subramanian E."/>
            <person name="Araus A.J."/>
            <person name="Petzold A."/>
            <person name="Susuki M."/>
            <person name="Suzuki K.-i.T."/>
            <person name="Hayashi T."/>
            <person name="Toyoda A."/>
            <person name="Oliveira C."/>
            <person name="Osipova E."/>
            <person name="Leigh N.D."/>
            <person name="Simon A."/>
            <person name="Yun M.H."/>
        </authorList>
    </citation>
    <scope>NUCLEOTIDE SEQUENCE</scope>
    <source>
        <strain evidence="10">20211129_DDA</strain>
        <tissue evidence="10">Liver</tissue>
    </source>
</reference>
<dbReference type="GO" id="GO:0042101">
    <property type="term" value="C:T cell receptor complex"/>
    <property type="evidence" value="ECO:0007669"/>
    <property type="project" value="UniProtKB-KW"/>
</dbReference>
<dbReference type="Pfam" id="PF07686">
    <property type="entry name" value="V-set"/>
    <property type="match status" value="1"/>
</dbReference>
<feature type="domain" description="Ig-like" evidence="9">
    <location>
        <begin position="16"/>
        <end position="111"/>
    </location>
</feature>
<dbReference type="PROSITE" id="PS50835">
    <property type="entry name" value="IG_LIKE"/>
    <property type="match status" value="1"/>
</dbReference>
<dbReference type="PANTHER" id="PTHR19343:SF13">
    <property type="entry name" value="T CELL RECEPTOR ALPHA VARIABLE 21"/>
    <property type="match status" value="1"/>
</dbReference>
<dbReference type="SMART" id="SM00406">
    <property type="entry name" value="IGv"/>
    <property type="match status" value="1"/>
</dbReference>
<dbReference type="EMBL" id="JANPWB010000011">
    <property type="protein sequence ID" value="KAJ1121883.1"/>
    <property type="molecule type" value="Genomic_DNA"/>
</dbReference>
<dbReference type="PANTHER" id="PTHR19343">
    <property type="entry name" value="T CELL RECEPTOR ALPHA VARIABLE 1-2"/>
    <property type="match status" value="1"/>
</dbReference>
<evidence type="ECO:0000259" key="9">
    <source>
        <dbReference type="PROSITE" id="PS50835"/>
    </source>
</evidence>
<dbReference type="GO" id="GO:0042605">
    <property type="term" value="F:peptide antigen binding"/>
    <property type="evidence" value="ECO:0007669"/>
    <property type="project" value="TreeGrafter"/>
</dbReference>
<evidence type="ECO:0000256" key="8">
    <source>
        <dbReference type="SAM" id="SignalP"/>
    </source>
</evidence>
<organism evidence="10 11">
    <name type="scientific">Pleurodeles waltl</name>
    <name type="common">Iberian ribbed newt</name>
    <dbReference type="NCBI Taxonomy" id="8319"/>
    <lineage>
        <taxon>Eukaryota</taxon>
        <taxon>Metazoa</taxon>
        <taxon>Chordata</taxon>
        <taxon>Craniata</taxon>
        <taxon>Vertebrata</taxon>
        <taxon>Euteleostomi</taxon>
        <taxon>Amphibia</taxon>
        <taxon>Batrachia</taxon>
        <taxon>Caudata</taxon>
        <taxon>Salamandroidea</taxon>
        <taxon>Salamandridae</taxon>
        <taxon>Pleurodelinae</taxon>
        <taxon>Pleurodeles</taxon>
    </lineage>
</organism>
<dbReference type="Gene3D" id="2.60.40.10">
    <property type="entry name" value="Immunoglobulins"/>
    <property type="match status" value="1"/>
</dbReference>